<dbReference type="EMBL" id="MDYQ01000204">
    <property type="protein sequence ID" value="PRP78938.1"/>
    <property type="molecule type" value="Genomic_DNA"/>
</dbReference>
<dbReference type="Proteomes" id="UP000241769">
    <property type="component" value="Unassembled WGS sequence"/>
</dbReference>
<dbReference type="AlphaFoldDB" id="A0A2P6N4S0"/>
<accession>A0A2P6N4S0</accession>
<gene>
    <name evidence="1" type="ORF">PROFUN_13232</name>
</gene>
<comment type="caution">
    <text evidence="1">The sequence shown here is derived from an EMBL/GenBank/DDBJ whole genome shotgun (WGS) entry which is preliminary data.</text>
</comment>
<sequence length="58" mass="6196">MISSVGQLRKVNVTPLNVILNIVRNALNACRSNHSSLSLACSNSFAHEYAAPTLTAAR</sequence>
<organism evidence="1 2">
    <name type="scientific">Planoprotostelium fungivorum</name>
    <dbReference type="NCBI Taxonomy" id="1890364"/>
    <lineage>
        <taxon>Eukaryota</taxon>
        <taxon>Amoebozoa</taxon>
        <taxon>Evosea</taxon>
        <taxon>Variosea</taxon>
        <taxon>Cavosteliida</taxon>
        <taxon>Cavosteliaceae</taxon>
        <taxon>Planoprotostelium</taxon>
    </lineage>
</organism>
<proteinExistence type="predicted"/>
<name>A0A2P6N4S0_9EUKA</name>
<keyword evidence="2" id="KW-1185">Reference proteome</keyword>
<dbReference type="InParanoid" id="A0A2P6N4S0"/>
<protein>
    <submittedName>
        <fullName evidence="1">Uncharacterized protein</fullName>
    </submittedName>
</protein>
<evidence type="ECO:0000313" key="1">
    <source>
        <dbReference type="EMBL" id="PRP78938.1"/>
    </source>
</evidence>
<evidence type="ECO:0000313" key="2">
    <source>
        <dbReference type="Proteomes" id="UP000241769"/>
    </source>
</evidence>
<reference evidence="1 2" key="1">
    <citation type="journal article" date="2018" name="Genome Biol. Evol.">
        <title>Multiple Roots of Fruiting Body Formation in Amoebozoa.</title>
        <authorList>
            <person name="Hillmann F."/>
            <person name="Forbes G."/>
            <person name="Novohradska S."/>
            <person name="Ferling I."/>
            <person name="Riege K."/>
            <person name="Groth M."/>
            <person name="Westermann M."/>
            <person name="Marz M."/>
            <person name="Spaller T."/>
            <person name="Winckler T."/>
            <person name="Schaap P."/>
            <person name="Glockner G."/>
        </authorList>
    </citation>
    <scope>NUCLEOTIDE SEQUENCE [LARGE SCALE GENOMIC DNA]</scope>
    <source>
        <strain evidence="1 2">Jena</strain>
    </source>
</reference>